<comment type="caution">
    <text evidence="2">The sequence shown here is derived from an EMBL/GenBank/DDBJ whole genome shotgun (WGS) entry which is preliminary data.</text>
</comment>
<feature type="non-terminal residue" evidence="2">
    <location>
        <position position="296"/>
    </location>
</feature>
<dbReference type="EMBL" id="LAZR01044250">
    <property type="protein sequence ID" value="KKL05122.1"/>
    <property type="molecule type" value="Genomic_DNA"/>
</dbReference>
<dbReference type="AlphaFoldDB" id="A0A0F9AU07"/>
<evidence type="ECO:0000259" key="1">
    <source>
        <dbReference type="Pfam" id="PF00149"/>
    </source>
</evidence>
<proteinExistence type="predicted"/>
<reference evidence="2" key="1">
    <citation type="journal article" date="2015" name="Nature">
        <title>Complex archaea that bridge the gap between prokaryotes and eukaryotes.</title>
        <authorList>
            <person name="Spang A."/>
            <person name="Saw J.H."/>
            <person name="Jorgensen S.L."/>
            <person name="Zaremba-Niedzwiedzka K."/>
            <person name="Martijn J."/>
            <person name="Lind A.E."/>
            <person name="van Eijk R."/>
            <person name="Schleper C."/>
            <person name="Guy L."/>
            <person name="Ettema T.J."/>
        </authorList>
    </citation>
    <scope>NUCLEOTIDE SEQUENCE</scope>
</reference>
<feature type="domain" description="Calcineurin-like phosphoesterase" evidence="1">
    <location>
        <begin position="3"/>
        <end position="231"/>
    </location>
</feature>
<protein>
    <recommendedName>
        <fullName evidence="1">Calcineurin-like phosphoesterase domain-containing protein</fullName>
    </recommendedName>
</protein>
<dbReference type="InterPro" id="IPR050535">
    <property type="entry name" value="DNA_Repair-Maintenance_Comp"/>
</dbReference>
<dbReference type="InterPro" id="IPR029052">
    <property type="entry name" value="Metallo-depent_PP-like"/>
</dbReference>
<dbReference type="InterPro" id="IPR004843">
    <property type="entry name" value="Calcineurin-like_PHP"/>
</dbReference>
<dbReference type="Gene3D" id="3.60.21.10">
    <property type="match status" value="1"/>
</dbReference>
<dbReference type="PANTHER" id="PTHR30337">
    <property type="entry name" value="COMPONENT OF ATP-DEPENDENT DSDNA EXONUCLEASE"/>
    <property type="match status" value="1"/>
</dbReference>
<evidence type="ECO:0000313" key="2">
    <source>
        <dbReference type="EMBL" id="KKL05122.1"/>
    </source>
</evidence>
<dbReference type="Pfam" id="PF00149">
    <property type="entry name" value="Metallophos"/>
    <property type="match status" value="1"/>
</dbReference>
<name>A0A0F9AU07_9ZZZZ</name>
<sequence length="296" mass="34522">MVKIIHMADTHLGYRVRRGAAHKWAIENYSKPFEQEIYDTFLKVMTDVSLMKDIDFVVHCGDMFHQPSIFSSYPPPEPARMALIQGLQKFFANTNNQVPLIYIEGNHGVFRGYEYTPFESHINKENYPNLYYFKEKDLLDAINSKNPLSLEFPDKMVRFHLFPFFEYNSFEGYKNAYDNWITLQKPKKDDDYINIAVAHGASGGDIPETLHNKISSDDYGYNYVALGHEHGFRKVMRNHYYSGSLLPMNFKERYESQGYLIVNINGITKELTVERSSTDILLKRPFEIVEIEVPPK</sequence>
<dbReference type="GO" id="GO:0016787">
    <property type="term" value="F:hydrolase activity"/>
    <property type="evidence" value="ECO:0007669"/>
    <property type="project" value="InterPro"/>
</dbReference>
<accession>A0A0F9AU07</accession>
<dbReference type="SUPFAM" id="SSF56300">
    <property type="entry name" value="Metallo-dependent phosphatases"/>
    <property type="match status" value="1"/>
</dbReference>
<gene>
    <name evidence="2" type="ORF">LCGC14_2609200</name>
</gene>
<organism evidence="2">
    <name type="scientific">marine sediment metagenome</name>
    <dbReference type="NCBI Taxonomy" id="412755"/>
    <lineage>
        <taxon>unclassified sequences</taxon>
        <taxon>metagenomes</taxon>
        <taxon>ecological metagenomes</taxon>
    </lineage>
</organism>